<dbReference type="InterPro" id="IPR036691">
    <property type="entry name" value="Endo/exonu/phosph_ase_sf"/>
</dbReference>
<dbReference type="InterPro" id="IPR038178">
    <property type="entry name" value="Kringle_sf"/>
</dbReference>
<feature type="compositionally biased region" description="Low complexity" evidence="4">
    <location>
        <begin position="141"/>
        <end position="157"/>
    </location>
</feature>
<dbReference type="PROSITE" id="PS50070">
    <property type="entry name" value="KRINGLE_2"/>
    <property type="match status" value="3"/>
</dbReference>
<sequence>MGPTTTMSDTTSSQETSTTKSSESSTSDGTTKPMTSPKTTMSDTSTSQETTTSKSTESSTTESTTKPGMGPTTTMSDTTLSQETSTTKSSESSTSDGTTKPMTSPKTTMSDTSTSQETTTSKSTESSTKESTTKPGMGPATTMSDTTSSQETSTTTTPACQEDPRGLNYRGNLSQTINGHTCQAWTSQYLTPYDFTPANYPNAGLDDNYCRNPDGTTSTCLEDPRGVNYRGNLSQTIYGHTCQAWTSQDPNEHTTSTCLEDPRGVNYRGNLSQTIYGHTCQAWTSQDPNEHSRTPADFPNAGLDENYCRNPDNSYTAWCYTTNPRIRRQFCAVGHFDPRCQATSTCLEDPRGVNYRGNLSQTIYGHTCQAWTSQDPNEHSRTPADFPNAGLDENYCRNPDNSYTAWCYTTNPRIRWQFCALLLVIIGFNRINSDSNYYERTHNSDTQTIGSSLKPLLNAEIGDDASKNWKGTCGQYCNPETNTRGLRLLEFAKYNYLKVVNAFGPHKPSRRWIWHSPGGQYHNQIDDIMVKGRSQSSANIVKNRSFSGGDVGSDHDLVMMTFRLRLQRMKSQGNKINDRRKVCSTPRPW</sequence>
<evidence type="ECO:0000256" key="2">
    <source>
        <dbReference type="ARBA" id="ARBA00023157"/>
    </source>
</evidence>
<reference evidence="6" key="2">
    <citation type="submission" date="2021-01" db="UniProtKB">
        <authorList>
            <consortium name="EnsemblMetazoa"/>
        </authorList>
    </citation>
    <scope>IDENTIFICATION</scope>
</reference>
<feature type="region of interest" description="Disordered" evidence="4">
    <location>
        <begin position="1"/>
        <end position="172"/>
    </location>
</feature>
<dbReference type="Pfam" id="PF00051">
    <property type="entry name" value="Kringle"/>
    <property type="match status" value="3"/>
</dbReference>
<reference evidence="7" key="1">
    <citation type="submission" date="2015-02" db="EMBL/GenBank/DDBJ databases">
        <title>Genome sequencing for Strongylocentrotus purpuratus.</title>
        <authorList>
            <person name="Murali S."/>
            <person name="Liu Y."/>
            <person name="Vee V."/>
            <person name="English A."/>
            <person name="Wang M."/>
            <person name="Skinner E."/>
            <person name="Han Y."/>
            <person name="Muzny D.M."/>
            <person name="Worley K.C."/>
            <person name="Gibbs R.A."/>
        </authorList>
    </citation>
    <scope>NUCLEOTIDE SEQUENCE</scope>
</reference>
<keyword evidence="7" id="KW-1185">Reference proteome</keyword>
<dbReference type="KEGG" id="spu:115926469"/>
<dbReference type="Gene3D" id="2.40.20.10">
    <property type="entry name" value="Plasminogen Kringle 4"/>
    <property type="match status" value="4"/>
</dbReference>
<dbReference type="SMART" id="SM00130">
    <property type="entry name" value="KR"/>
    <property type="match status" value="3"/>
</dbReference>
<dbReference type="FunFam" id="2.40.20.10:FF:000022">
    <property type="entry name" value="Uncharacterized protein"/>
    <property type="match status" value="2"/>
</dbReference>
<dbReference type="InterPro" id="IPR050759">
    <property type="entry name" value="Serine_protease_kringle"/>
</dbReference>
<feature type="disulfide bond" evidence="3">
    <location>
        <begin position="396"/>
        <end position="419"/>
    </location>
</feature>
<evidence type="ECO:0000256" key="1">
    <source>
        <dbReference type="ARBA" id="ARBA00022572"/>
    </source>
</evidence>
<dbReference type="OrthoDB" id="41905at2759"/>
<proteinExistence type="predicted"/>
<comment type="caution">
    <text evidence="3">Lacks conserved residue(s) required for the propagation of feature annotation.</text>
</comment>
<feature type="domain" description="Kringle" evidence="5">
    <location>
        <begin position="263"/>
        <end position="340"/>
    </location>
</feature>
<dbReference type="AlphaFoldDB" id="A0A7M7P7U6"/>
<dbReference type="InterPro" id="IPR013806">
    <property type="entry name" value="Kringle-like"/>
</dbReference>
<dbReference type="PROSITE" id="PS00021">
    <property type="entry name" value="KRINGLE_1"/>
    <property type="match status" value="2"/>
</dbReference>
<dbReference type="RefSeq" id="XP_030847069.1">
    <property type="nucleotide sequence ID" value="XM_030991209.1"/>
</dbReference>
<feature type="disulfide bond" evidence="3">
    <location>
        <begin position="308"/>
        <end position="331"/>
    </location>
</feature>
<dbReference type="InterPro" id="IPR000001">
    <property type="entry name" value="Kringle"/>
</dbReference>
<dbReference type="PRINTS" id="PR00018">
    <property type="entry name" value="KRINGLE"/>
</dbReference>
<dbReference type="EnsemblMetazoa" id="XM_030991209">
    <property type="protein sequence ID" value="XP_030847069"/>
    <property type="gene ID" value="LOC115926469"/>
</dbReference>
<keyword evidence="2 3" id="KW-1015">Disulfide bond</keyword>
<protein>
    <recommendedName>
        <fullName evidence="5">Kringle domain-containing protein</fullName>
    </recommendedName>
</protein>
<evidence type="ECO:0000313" key="6">
    <source>
        <dbReference type="EnsemblMetazoa" id="XP_030847069"/>
    </source>
</evidence>
<feature type="disulfide bond" evidence="3">
    <location>
        <begin position="280"/>
        <end position="319"/>
    </location>
</feature>
<dbReference type="Gene3D" id="3.60.10.10">
    <property type="entry name" value="Endonuclease/exonuclease/phosphatase"/>
    <property type="match status" value="1"/>
</dbReference>
<feature type="compositionally biased region" description="Low complexity" evidence="4">
    <location>
        <begin position="1"/>
        <end position="126"/>
    </location>
</feature>
<dbReference type="Proteomes" id="UP000007110">
    <property type="component" value="Unassembled WGS sequence"/>
</dbReference>
<feature type="domain" description="Kringle" evidence="5">
    <location>
        <begin position="165"/>
        <end position="258"/>
    </location>
</feature>
<evidence type="ECO:0000256" key="3">
    <source>
        <dbReference type="PROSITE-ProRule" id="PRU00121"/>
    </source>
</evidence>
<dbReference type="CDD" id="cd00108">
    <property type="entry name" value="KR"/>
    <property type="match status" value="2"/>
</dbReference>
<keyword evidence="1 3" id="KW-0420">Kringle</keyword>
<dbReference type="GeneID" id="115926469"/>
<evidence type="ECO:0000256" key="4">
    <source>
        <dbReference type="SAM" id="MobiDB-lite"/>
    </source>
</evidence>
<name>A0A7M7P7U6_STRPU</name>
<feature type="domain" description="Kringle" evidence="5">
    <location>
        <begin position="351"/>
        <end position="421"/>
    </location>
</feature>
<accession>A0A7M7P7U6</accession>
<evidence type="ECO:0000259" key="5">
    <source>
        <dbReference type="PROSITE" id="PS50070"/>
    </source>
</evidence>
<dbReference type="GO" id="GO:0004175">
    <property type="term" value="F:endopeptidase activity"/>
    <property type="evidence" value="ECO:0000318"/>
    <property type="project" value="GO_Central"/>
</dbReference>
<dbReference type="SUPFAM" id="SSF57440">
    <property type="entry name" value="Kringle-like"/>
    <property type="match status" value="4"/>
</dbReference>
<feature type="disulfide bond" evidence="3">
    <location>
        <begin position="368"/>
        <end position="407"/>
    </location>
</feature>
<dbReference type="PANTHER" id="PTHR24261:SF7">
    <property type="entry name" value="KRINGLE DOMAIN-CONTAINING PROTEIN"/>
    <property type="match status" value="1"/>
</dbReference>
<evidence type="ECO:0000313" key="7">
    <source>
        <dbReference type="Proteomes" id="UP000007110"/>
    </source>
</evidence>
<dbReference type="GO" id="GO:0005102">
    <property type="term" value="F:signaling receptor binding"/>
    <property type="evidence" value="ECO:0000318"/>
    <property type="project" value="GO_Central"/>
</dbReference>
<dbReference type="PANTHER" id="PTHR24261">
    <property type="entry name" value="PLASMINOGEN-RELATED"/>
    <property type="match status" value="1"/>
</dbReference>
<dbReference type="InParanoid" id="A0A7M7P7U6"/>
<organism evidence="6 7">
    <name type="scientific">Strongylocentrotus purpuratus</name>
    <name type="common">Purple sea urchin</name>
    <dbReference type="NCBI Taxonomy" id="7668"/>
    <lineage>
        <taxon>Eukaryota</taxon>
        <taxon>Metazoa</taxon>
        <taxon>Echinodermata</taxon>
        <taxon>Eleutherozoa</taxon>
        <taxon>Echinozoa</taxon>
        <taxon>Echinoidea</taxon>
        <taxon>Euechinoidea</taxon>
        <taxon>Echinacea</taxon>
        <taxon>Camarodonta</taxon>
        <taxon>Echinidea</taxon>
        <taxon>Strongylocentrotidae</taxon>
        <taxon>Strongylocentrotus</taxon>
    </lineage>
</organism>
<dbReference type="GO" id="GO:0005615">
    <property type="term" value="C:extracellular space"/>
    <property type="evidence" value="ECO:0000318"/>
    <property type="project" value="GO_Central"/>
</dbReference>
<dbReference type="InterPro" id="IPR018056">
    <property type="entry name" value="Kringle_CS"/>
</dbReference>